<keyword evidence="11" id="KW-0175">Coiled coil</keyword>
<evidence type="ECO:0000256" key="7">
    <source>
        <dbReference type="ARBA" id="ARBA00023163"/>
    </source>
</evidence>
<organism evidence="13 14">
    <name type="scientific">Elasticomyces elasticus</name>
    <dbReference type="NCBI Taxonomy" id="574655"/>
    <lineage>
        <taxon>Eukaryota</taxon>
        <taxon>Fungi</taxon>
        <taxon>Dikarya</taxon>
        <taxon>Ascomycota</taxon>
        <taxon>Pezizomycotina</taxon>
        <taxon>Dothideomycetes</taxon>
        <taxon>Dothideomycetidae</taxon>
        <taxon>Mycosphaerellales</taxon>
        <taxon>Teratosphaeriaceae</taxon>
        <taxon>Elasticomyces</taxon>
    </lineage>
</organism>
<feature type="region of interest" description="Disordered" evidence="12">
    <location>
        <begin position="189"/>
        <end position="234"/>
    </location>
</feature>
<evidence type="ECO:0000256" key="8">
    <source>
        <dbReference type="ARBA" id="ARBA00023242"/>
    </source>
</evidence>
<dbReference type="Pfam" id="PF05983">
    <property type="entry name" value="Med7"/>
    <property type="match status" value="1"/>
</dbReference>
<evidence type="ECO:0000256" key="4">
    <source>
        <dbReference type="ARBA" id="ARBA00020631"/>
    </source>
</evidence>
<evidence type="ECO:0000256" key="12">
    <source>
        <dbReference type="SAM" id="MobiDB-lite"/>
    </source>
</evidence>
<comment type="subcellular location">
    <subcellularLocation>
        <location evidence="1 10">Nucleus</location>
    </subcellularLocation>
</comment>
<dbReference type="EMBL" id="JAVRQU010000006">
    <property type="protein sequence ID" value="KAK5702120.1"/>
    <property type="molecule type" value="Genomic_DNA"/>
</dbReference>
<proteinExistence type="inferred from homology"/>
<accession>A0AAN7WBD2</accession>
<name>A0AAN7WBD2_9PEZI</name>
<keyword evidence="5 10" id="KW-0805">Transcription regulation</keyword>
<evidence type="ECO:0000313" key="13">
    <source>
        <dbReference type="EMBL" id="KAK5702120.1"/>
    </source>
</evidence>
<evidence type="ECO:0000256" key="3">
    <source>
        <dbReference type="ARBA" id="ARBA00011837"/>
    </source>
</evidence>
<evidence type="ECO:0000256" key="10">
    <source>
        <dbReference type="RuleBase" id="RU364060"/>
    </source>
</evidence>
<dbReference type="InterPro" id="IPR037212">
    <property type="entry name" value="Med7/Med21-like"/>
</dbReference>
<comment type="function">
    <text evidence="9">Component of the Mediator complex, a coactivator involved in the regulated transcription of nearly all RNA polymerase II-dependent genes. Mediator functions as a bridge to convey information from gene-specific regulatory proteins to the basal RNA polymerase II transcription machinery. Mediator is recruited to promoters by direct interactions with regulatory proteins and serves as a scaffold for the assembly of a functional preinitiation complex with RNA polymerase II and the general transcription factors.</text>
</comment>
<dbReference type="AlphaFoldDB" id="A0AAN7WBD2"/>
<feature type="compositionally biased region" description="Polar residues" evidence="12">
    <location>
        <begin position="224"/>
        <end position="234"/>
    </location>
</feature>
<comment type="similarity">
    <text evidence="2 10">Belongs to the Mediator complex subunit 7 family.</text>
</comment>
<evidence type="ECO:0000313" key="14">
    <source>
        <dbReference type="Proteomes" id="UP001310594"/>
    </source>
</evidence>
<dbReference type="Proteomes" id="UP001310594">
    <property type="component" value="Unassembled WGS sequence"/>
</dbReference>
<protein>
    <recommendedName>
        <fullName evidence="4 10">Mediator of RNA polymerase II transcription subunit 7</fullName>
    </recommendedName>
</protein>
<evidence type="ECO:0000256" key="11">
    <source>
        <dbReference type="SAM" id="Coils"/>
    </source>
</evidence>
<reference evidence="13" key="1">
    <citation type="submission" date="2023-08" db="EMBL/GenBank/DDBJ databases">
        <title>Black Yeasts Isolated from many extreme environments.</title>
        <authorList>
            <person name="Coleine C."/>
            <person name="Stajich J.E."/>
            <person name="Selbmann L."/>
        </authorList>
    </citation>
    <scope>NUCLEOTIDE SEQUENCE</scope>
    <source>
        <strain evidence="13">CCFEE 5810</strain>
    </source>
</reference>
<dbReference type="SUPFAM" id="SSF140718">
    <property type="entry name" value="Mediator hinge subcomplex-like"/>
    <property type="match status" value="1"/>
</dbReference>
<dbReference type="GO" id="GO:0003712">
    <property type="term" value="F:transcription coregulator activity"/>
    <property type="evidence" value="ECO:0007669"/>
    <property type="project" value="InterPro"/>
</dbReference>
<dbReference type="PANTHER" id="PTHR21428:SF11">
    <property type="entry name" value="MEDIATOR OF RNA POLYMERASE II TRANSCRIPTION SUBUNIT 7"/>
    <property type="match status" value="1"/>
</dbReference>
<dbReference type="PANTHER" id="PTHR21428">
    <property type="entry name" value="MEDIATOR OF RNA POLYMERASE II TRANSCRIPTION SUBUNIT 7"/>
    <property type="match status" value="1"/>
</dbReference>
<evidence type="ECO:0000256" key="1">
    <source>
        <dbReference type="ARBA" id="ARBA00004123"/>
    </source>
</evidence>
<dbReference type="GO" id="GO:0006357">
    <property type="term" value="P:regulation of transcription by RNA polymerase II"/>
    <property type="evidence" value="ECO:0007669"/>
    <property type="project" value="InterPro"/>
</dbReference>
<evidence type="ECO:0000256" key="9">
    <source>
        <dbReference type="ARBA" id="ARBA00025687"/>
    </source>
</evidence>
<sequence length="234" mass="26152">MAEGDRPKALFPAPPPFYNHFTTAKLTHLRDLRKQDPNLDILSLPTELRYLIPPPPPQTSTFNAFGAFRSLDAPPQTLASLEVEQLYPDHASIALNPQALLISLARTQLTVFLTLIGNLSQNPAEGWEQETTELDEITMNMLGLVNGYRPHQGRETLILQMEERIERLKAEMEAIKLARGRVEEVVGELSSDVSREEHPDTAESSRTDDEMARRKAKQRAAWSALNNVTTGNSG</sequence>
<feature type="coiled-coil region" evidence="11">
    <location>
        <begin position="151"/>
        <end position="185"/>
    </location>
</feature>
<feature type="compositionally biased region" description="Basic and acidic residues" evidence="12">
    <location>
        <begin position="193"/>
        <end position="213"/>
    </location>
</feature>
<gene>
    <name evidence="13" type="primary">MED7</name>
    <name evidence="13" type="ORF">LTR97_004940</name>
</gene>
<comment type="caution">
    <text evidence="13">The sequence shown here is derived from an EMBL/GenBank/DDBJ whole genome shotgun (WGS) entry which is preliminary data.</text>
</comment>
<keyword evidence="8 10" id="KW-0539">Nucleus</keyword>
<comment type="subunit">
    <text evidence="3 10">Component of the Mediator complex.</text>
</comment>
<evidence type="ECO:0000256" key="2">
    <source>
        <dbReference type="ARBA" id="ARBA00009994"/>
    </source>
</evidence>
<dbReference type="GO" id="GO:0070847">
    <property type="term" value="C:core mediator complex"/>
    <property type="evidence" value="ECO:0007669"/>
    <property type="project" value="TreeGrafter"/>
</dbReference>
<keyword evidence="6 10" id="KW-0010">Activator</keyword>
<dbReference type="GO" id="GO:0016592">
    <property type="term" value="C:mediator complex"/>
    <property type="evidence" value="ECO:0007669"/>
    <property type="project" value="InterPro"/>
</dbReference>
<dbReference type="InterPro" id="IPR009244">
    <property type="entry name" value="Mediatior_Med7"/>
</dbReference>
<evidence type="ECO:0000256" key="5">
    <source>
        <dbReference type="ARBA" id="ARBA00023015"/>
    </source>
</evidence>
<dbReference type="Gene3D" id="6.10.140.200">
    <property type="match status" value="1"/>
</dbReference>
<evidence type="ECO:0000256" key="6">
    <source>
        <dbReference type="ARBA" id="ARBA00023159"/>
    </source>
</evidence>
<dbReference type="Gene3D" id="6.10.140.1520">
    <property type="match status" value="1"/>
</dbReference>
<dbReference type="InterPro" id="IPR044888">
    <property type="entry name" value="Mediatior_Med7_sf"/>
</dbReference>
<keyword evidence="7 10" id="KW-0804">Transcription</keyword>